<dbReference type="InterPro" id="IPR036165">
    <property type="entry name" value="YefM-like_sf"/>
</dbReference>
<reference evidence="3 4" key="1">
    <citation type="submission" date="2016-09" db="EMBL/GenBank/DDBJ databases">
        <title>Chromobacterium muskegensis sp. nov., an insecticidal bacterium isolated from Sphagnum bogs.</title>
        <authorList>
            <person name="Sparks M.E."/>
            <person name="Blackburn M.B."/>
            <person name="Gundersen-Rindal D.E."/>
            <person name="Mitchell A."/>
            <person name="Farrar R."/>
            <person name="Kuhar D."/>
        </authorList>
    </citation>
    <scope>NUCLEOTIDE SEQUENCE [LARGE SCALE GENOMIC DNA]</scope>
    <source>
        <strain evidence="3 4">14B-1</strain>
    </source>
</reference>
<evidence type="ECO:0000256" key="1">
    <source>
        <dbReference type="ARBA" id="ARBA00009981"/>
    </source>
</evidence>
<dbReference type="RefSeq" id="WP_071113470.1">
    <property type="nucleotide sequence ID" value="NZ_MKCT01000032.1"/>
</dbReference>
<keyword evidence="4" id="KW-1185">Reference proteome</keyword>
<dbReference type="PANTHER" id="PTHR33713:SF10">
    <property type="entry name" value="ANTITOXIN YAFN"/>
    <property type="match status" value="1"/>
</dbReference>
<evidence type="ECO:0000313" key="4">
    <source>
        <dbReference type="Proteomes" id="UP000180280"/>
    </source>
</evidence>
<dbReference type="Pfam" id="PF02604">
    <property type="entry name" value="PhdYeFM_antitox"/>
    <property type="match status" value="1"/>
</dbReference>
<dbReference type="SUPFAM" id="SSF143120">
    <property type="entry name" value="YefM-like"/>
    <property type="match status" value="1"/>
</dbReference>
<dbReference type="InterPro" id="IPR006442">
    <property type="entry name" value="Antitoxin_Phd/YefM"/>
</dbReference>
<dbReference type="NCBIfam" id="TIGR01552">
    <property type="entry name" value="phd_fam"/>
    <property type="match status" value="1"/>
</dbReference>
<dbReference type="InterPro" id="IPR051405">
    <property type="entry name" value="phD/YefM_antitoxin"/>
</dbReference>
<comment type="function">
    <text evidence="2">Antitoxin component of a type II toxin-antitoxin (TA) system.</text>
</comment>
<protein>
    <recommendedName>
        <fullName evidence="2">Antitoxin</fullName>
    </recommendedName>
</protein>
<proteinExistence type="inferred from homology"/>
<comment type="caution">
    <text evidence="3">The sequence shown here is derived from an EMBL/GenBank/DDBJ whole genome shotgun (WGS) entry which is preliminary data.</text>
</comment>
<dbReference type="Gene3D" id="3.40.1620.10">
    <property type="entry name" value="YefM-like domain"/>
    <property type="match status" value="1"/>
</dbReference>
<comment type="similarity">
    <text evidence="1 2">Belongs to the phD/YefM antitoxin family.</text>
</comment>
<sequence>MENALTSLTTTVAELKRDYAEVVSRATDSGEPVAVLNHNKAEAYLVPAALFEKMVEYMEDAEDAKLVESRRGQRAIRVGMDEL</sequence>
<name>A0ABX3CBA4_9NEIS</name>
<organism evidence="3 4">
    <name type="scientific">Chromobacterium sphagni</name>
    <dbReference type="NCBI Taxonomy" id="1903179"/>
    <lineage>
        <taxon>Bacteria</taxon>
        <taxon>Pseudomonadati</taxon>
        <taxon>Pseudomonadota</taxon>
        <taxon>Betaproteobacteria</taxon>
        <taxon>Neisseriales</taxon>
        <taxon>Chromobacteriaceae</taxon>
        <taxon>Chromobacterium</taxon>
    </lineage>
</organism>
<accession>A0ABX3CBA4</accession>
<gene>
    <name evidence="3" type="ORF">BI344_17840</name>
</gene>
<evidence type="ECO:0000256" key="2">
    <source>
        <dbReference type="RuleBase" id="RU362080"/>
    </source>
</evidence>
<dbReference type="EMBL" id="MKCT01000032">
    <property type="protein sequence ID" value="OHX19567.1"/>
    <property type="molecule type" value="Genomic_DNA"/>
</dbReference>
<evidence type="ECO:0000313" key="3">
    <source>
        <dbReference type="EMBL" id="OHX19567.1"/>
    </source>
</evidence>
<dbReference type="PANTHER" id="PTHR33713">
    <property type="entry name" value="ANTITOXIN YAFN-RELATED"/>
    <property type="match status" value="1"/>
</dbReference>
<dbReference type="Proteomes" id="UP000180280">
    <property type="component" value="Unassembled WGS sequence"/>
</dbReference>